<dbReference type="Proteomes" id="UP000198287">
    <property type="component" value="Unassembled WGS sequence"/>
</dbReference>
<evidence type="ECO:0000313" key="2">
    <source>
        <dbReference type="EMBL" id="OXA48528.1"/>
    </source>
</evidence>
<gene>
    <name evidence="2" type="ORF">Fcan01_16426</name>
</gene>
<dbReference type="Pfam" id="PF00650">
    <property type="entry name" value="CRAL_TRIO"/>
    <property type="match status" value="1"/>
</dbReference>
<dbReference type="InterPro" id="IPR001251">
    <property type="entry name" value="CRAL-TRIO_dom"/>
</dbReference>
<dbReference type="AlphaFoldDB" id="A0A226DU45"/>
<feature type="domain" description="CRAL-TRIO" evidence="1">
    <location>
        <begin position="1"/>
        <end position="158"/>
    </location>
</feature>
<dbReference type="OrthoDB" id="75724at2759"/>
<protein>
    <submittedName>
        <fullName evidence="2">Retinal-binding protein</fullName>
    </submittedName>
</protein>
<dbReference type="EMBL" id="LNIX01000011">
    <property type="protein sequence ID" value="OXA48528.1"/>
    <property type="molecule type" value="Genomic_DNA"/>
</dbReference>
<dbReference type="PROSITE" id="PS50191">
    <property type="entry name" value="CRAL_TRIO"/>
    <property type="match status" value="1"/>
</dbReference>
<sequence length="167" mass="19127">MSRTQQLQTVTWWEENMKDIHKEDWSDIEKDYPLRTDGVDKLGQPAIVVPFGEWDLRGAAVQGRLTRHLCIQCLRLYTELGLTFESRYPGAVDKIFIVNAPSIFQVILGVANPVLSKSTVNAIQVLETNMEEWGKAVYSHFAKDQLPEYLGWTRNYSPVGNEILKNE</sequence>
<dbReference type="CDD" id="cd00170">
    <property type="entry name" value="SEC14"/>
    <property type="match status" value="1"/>
</dbReference>
<reference evidence="2 3" key="1">
    <citation type="submission" date="2015-12" db="EMBL/GenBank/DDBJ databases">
        <title>The genome of Folsomia candida.</title>
        <authorList>
            <person name="Faddeeva A."/>
            <person name="Derks M.F."/>
            <person name="Anvar Y."/>
            <person name="Smit S."/>
            <person name="Van Straalen N."/>
            <person name="Roelofs D."/>
        </authorList>
    </citation>
    <scope>NUCLEOTIDE SEQUENCE [LARGE SCALE GENOMIC DNA]</scope>
    <source>
        <strain evidence="2 3">VU population</strain>
        <tissue evidence="2">Whole body</tissue>
    </source>
</reference>
<dbReference type="GO" id="GO:0005737">
    <property type="term" value="C:cytoplasm"/>
    <property type="evidence" value="ECO:0007669"/>
    <property type="project" value="TreeGrafter"/>
</dbReference>
<dbReference type="SUPFAM" id="SSF52087">
    <property type="entry name" value="CRAL/TRIO domain"/>
    <property type="match status" value="1"/>
</dbReference>
<dbReference type="PANTHER" id="PTHR23324:SF83">
    <property type="entry name" value="SEC14-LIKE PROTEIN 2"/>
    <property type="match status" value="1"/>
</dbReference>
<name>A0A226DU45_FOLCA</name>
<accession>A0A226DU45</accession>
<dbReference type="PANTHER" id="PTHR23324">
    <property type="entry name" value="SEC14 RELATED PROTEIN"/>
    <property type="match status" value="1"/>
</dbReference>
<dbReference type="Gene3D" id="3.40.525.10">
    <property type="entry name" value="CRAL-TRIO lipid binding domain"/>
    <property type="match status" value="1"/>
</dbReference>
<evidence type="ECO:0000313" key="3">
    <source>
        <dbReference type="Proteomes" id="UP000198287"/>
    </source>
</evidence>
<comment type="caution">
    <text evidence="2">The sequence shown here is derived from an EMBL/GenBank/DDBJ whole genome shotgun (WGS) entry which is preliminary data.</text>
</comment>
<evidence type="ECO:0000259" key="1">
    <source>
        <dbReference type="PROSITE" id="PS50191"/>
    </source>
</evidence>
<keyword evidence="3" id="KW-1185">Reference proteome</keyword>
<proteinExistence type="predicted"/>
<organism evidence="2 3">
    <name type="scientific">Folsomia candida</name>
    <name type="common">Springtail</name>
    <dbReference type="NCBI Taxonomy" id="158441"/>
    <lineage>
        <taxon>Eukaryota</taxon>
        <taxon>Metazoa</taxon>
        <taxon>Ecdysozoa</taxon>
        <taxon>Arthropoda</taxon>
        <taxon>Hexapoda</taxon>
        <taxon>Collembola</taxon>
        <taxon>Entomobryomorpha</taxon>
        <taxon>Isotomoidea</taxon>
        <taxon>Isotomidae</taxon>
        <taxon>Proisotominae</taxon>
        <taxon>Folsomia</taxon>
    </lineage>
</organism>
<dbReference type="InterPro" id="IPR051064">
    <property type="entry name" value="SEC14/CRAL-TRIO_domain"/>
</dbReference>
<dbReference type="InterPro" id="IPR036865">
    <property type="entry name" value="CRAL-TRIO_dom_sf"/>
</dbReference>